<reference evidence="1 2" key="1">
    <citation type="journal article" date="2015" name="Genome Biol. Evol.">
        <title>Comparative Genomics of a Bacterivorous Green Alga Reveals Evolutionary Causalities and Consequences of Phago-Mixotrophic Mode of Nutrition.</title>
        <authorList>
            <person name="Burns J.A."/>
            <person name="Paasch A."/>
            <person name="Narechania A."/>
            <person name="Kim E."/>
        </authorList>
    </citation>
    <scope>NUCLEOTIDE SEQUENCE [LARGE SCALE GENOMIC DNA]</scope>
    <source>
        <strain evidence="1 2">PLY_AMNH</strain>
    </source>
</reference>
<name>A0AAE0BE50_9CHLO</name>
<dbReference type="AlphaFoldDB" id="A0AAE0BE50"/>
<accession>A0AAE0BE50</accession>
<sequence length="481" mass="52396">MVAKKQLLASLDPIMYDKVTTPLRLDVDLAKVDLEDIYAHILEIWESENGVGRTKQPKPSPPTSPAILYSGGVRDVKTPILEFEKQRDDGKFHGRNNRVGGYGGRKSFRFAASPLKTDGNWRQDHYKKNSAHNISFHVASSAFVPECARCPPGHFHDTANCPTDDMACAECDLVTADENAEIVSAFQTAFDTQDDATFARLCGQHDQPVVRHDEEPFTFADDNNIGLRAQYAGSIPSPPSLLATRVHEARTALRELKQAAGGADSAPQHFPLVHFGSATHAVIDESIAEPEPQVAIESDENALIFPKQFIDDEPPFEQSFMDGMYVKLGFFEPEPQVSAKSFTPLPPYISSTHDSASVADSESDGEELHVDVPPPAPRVGGVRAPSIGNLLTAAALPALFMCVSMALLDTVTASALCGVEIAPRAVVCGQHFDYQNCVVDFFPDSAFLDSGPADPDDNFNMDSGSLDFDTFDFFNLDFEIG</sequence>
<keyword evidence="2" id="KW-1185">Reference proteome</keyword>
<dbReference type="EMBL" id="LGRX02035457">
    <property type="protein sequence ID" value="KAK3234796.1"/>
    <property type="molecule type" value="Genomic_DNA"/>
</dbReference>
<organism evidence="1 2">
    <name type="scientific">Cymbomonas tetramitiformis</name>
    <dbReference type="NCBI Taxonomy" id="36881"/>
    <lineage>
        <taxon>Eukaryota</taxon>
        <taxon>Viridiplantae</taxon>
        <taxon>Chlorophyta</taxon>
        <taxon>Pyramimonadophyceae</taxon>
        <taxon>Pyramimonadales</taxon>
        <taxon>Pyramimonadaceae</taxon>
        <taxon>Cymbomonas</taxon>
    </lineage>
</organism>
<protein>
    <submittedName>
        <fullName evidence="1">Uncharacterized protein</fullName>
    </submittedName>
</protein>
<gene>
    <name evidence="1" type="ORF">CYMTET_54960</name>
</gene>
<dbReference type="Proteomes" id="UP001190700">
    <property type="component" value="Unassembled WGS sequence"/>
</dbReference>
<evidence type="ECO:0000313" key="2">
    <source>
        <dbReference type="Proteomes" id="UP001190700"/>
    </source>
</evidence>
<evidence type="ECO:0000313" key="1">
    <source>
        <dbReference type="EMBL" id="KAK3234796.1"/>
    </source>
</evidence>
<proteinExistence type="predicted"/>
<comment type="caution">
    <text evidence="1">The sequence shown here is derived from an EMBL/GenBank/DDBJ whole genome shotgun (WGS) entry which is preliminary data.</text>
</comment>